<dbReference type="HAMAP" id="MF_00509">
    <property type="entry name" value="ZipA"/>
    <property type="match status" value="1"/>
</dbReference>
<dbReference type="InterPro" id="IPR036765">
    <property type="entry name" value="ZipA_FtsZ-bd_C_sf"/>
</dbReference>
<gene>
    <name evidence="8 12" type="primary">zipA</name>
    <name evidence="12" type="ORF">D0544_04735</name>
</gene>
<evidence type="ECO:0000256" key="8">
    <source>
        <dbReference type="HAMAP-Rule" id="MF_00509"/>
    </source>
</evidence>
<dbReference type="SMART" id="SM00771">
    <property type="entry name" value="ZipA_C"/>
    <property type="match status" value="1"/>
</dbReference>
<evidence type="ECO:0000256" key="6">
    <source>
        <dbReference type="ARBA" id="ARBA00023136"/>
    </source>
</evidence>
<comment type="caution">
    <text evidence="12">The sequence shown here is derived from an EMBL/GenBank/DDBJ whole genome shotgun (WGS) entry which is preliminary data.</text>
</comment>
<dbReference type="Proteomes" id="UP000280792">
    <property type="component" value="Unassembled WGS sequence"/>
</dbReference>
<feature type="region of interest" description="Disordered" evidence="10">
    <location>
        <begin position="66"/>
        <end position="107"/>
    </location>
</feature>
<dbReference type="NCBIfam" id="TIGR02205">
    <property type="entry name" value="septum_zipA"/>
    <property type="match status" value="1"/>
</dbReference>
<evidence type="ECO:0000256" key="5">
    <source>
        <dbReference type="ARBA" id="ARBA00022989"/>
    </source>
</evidence>
<dbReference type="EMBL" id="QWEZ01000001">
    <property type="protein sequence ID" value="RRJ84418.1"/>
    <property type="molecule type" value="Genomic_DNA"/>
</dbReference>
<feature type="compositionally biased region" description="Basic and acidic residues" evidence="10">
    <location>
        <begin position="230"/>
        <end position="248"/>
    </location>
</feature>
<feature type="domain" description="ZipA C-terminal FtsZ-binding" evidence="11">
    <location>
        <begin position="250"/>
        <end position="380"/>
    </location>
</feature>
<dbReference type="InterPro" id="IPR011919">
    <property type="entry name" value="Cell_div_ZipA"/>
</dbReference>
<keyword evidence="13" id="KW-1185">Reference proteome</keyword>
<proteinExistence type="inferred from homology"/>
<keyword evidence="2 8" id="KW-0997">Cell inner membrane</keyword>
<evidence type="ECO:0000256" key="4">
    <source>
        <dbReference type="ARBA" id="ARBA00022692"/>
    </source>
</evidence>
<comment type="similarity">
    <text evidence="8 9">Belongs to the ZipA family.</text>
</comment>
<keyword evidence="1 8" id="KW-1003">Cell membrane</keyword>
<dbReference type="GO" id="GO:0043093">
    <property type="term" value="P:FtsZ-dependent cytokinesis"/>
    <property type="evidence" value="ECO:0007669"/>
    <property type="project" value="UniProtKB-UniRule"/>
</dbReference>
<evidence type="ECO:0000259" key="11">
    <source>
        <dbReference type="SMART" id="SM00771"/>
    </source>
</evidence>
<feature type="region of interest" description="Disordered" evidence="10">
    <location>
        <begin position="123"/>
        <end position="187"/>
    </location>
</feature>
<dbReference type="SUPFAM" id="SSF64383">
    <property type="entry name" value="Cell-division protein ZipA, C-terminal domain"/>
    <property type="match status" value="1"/>
</dbReference>
<keyword evidence="6 8" id="KW-0472">Membrane</keyword>
<keyword evidence="5 8" id="KW-1133">Transmembrane helix</keyword>
<evidence type="ECO:0000256" key="1">
    <source>
        <dbReference type="ARBA" id="ARBA00022475"/>
    </source>
</evidence>
<name>A0A3P3VR20_9GAMM</name>
<dbReference type="RefSeq" id="WP_125014847.1">
    <property type="nucleotide sequence ID" value="NZ_QWEZ01000001.1"/>
</dbReference>
<dbReference type="InterPro" id="IPR007449">
    <property type="entry name" value="ZipA_FtsZ-bd_C"/>
</dbReference>
<evidence type="ECO:0000256" key="3">
    <source>
        <dbReference type="ARBA" id="ARBA00022618"/>
    </source>
</evidence>
<dbReference type="GO" id="GO:0005886">
    <property type="term" value="C:plasma membrane"/>
    <property type="evidence" value="ECO:0007669"/>
    <property type="project" value="UniProtKB-SubCell"/>
</dbReference>
<evidence type="ECO:0000313" key="12">
    <source>
        <dbReference type="EMBL" id="RRJ84418.1"/>
    </source>
</evidence>
<evidence type="ECO:0000256" key="9">
    <source>
        <dbReference type="RuleBase" id="RU003612"/>
    </source>
</evidence>
<feature type="region of interest" description="Disordered" evidence="10">
    <location>
        <begin position="210"/>
        <end position="248"/>
    </location>
</feature>
<dbReference type="AlphaFoldDB" id="A0A3P3VR20"/>
<dbReference type="GO" id="GO:0000917">
    <property type="term" value="P:division septum assembly"/>
    <property type="evidence" value="ECO:0007669"/>
    <property type="project" value="TreeGrafter"/>
</dbReference>
<reference evidence="12 13" key="1">
    <citation type="submission" date="2018-08" db="EMBL/GenBank/DDBJ databases">
        <authorList>
            <person name="Khan S.A."/>
        </authorList>
    </citation>
    <scope>NUCLEOTIDE SEQUENCE [LARGE SCALE GENOMIC DNA]</scope>
    <source>
        <strain evidence="12 13">GTF-13</strain>
    </source>
</reference>
<comment type="function">
    <text evidence="8 9">Essential cell division protein that stabilizes the FtsZ protofilaments by cross-linking them and that serves as a cytoplasmic membrane anchor for the Z ring. Also required for the recruitment to the septal ring of downstream cell division proteins.</text>
</comment>
<protein>
    <recommendedName>
        <fullName evidence="8 9">Cell division protein ZipA</fullName>
    </recommendedName>
</protein>
<keyword evidence="7 8" id="KW-0131">Cell cycle</keyword>
<keyword evidence="3 8" id="KW-0132">Cell division</keyword>
<dbReference type="PANTHER" id="PTHR38685">
    <property type="entry name" value="CELL DIVISION PROTEIN ZIPA"/>
    <property type="match status" value="1"/>
</dbReference>
<dbReference type="Pfam" id="PF04354">
    <property type="entry name" value="ZipA_C"/>
    <property type="match status" value="1"/>
</dbReference>
<evidence type="ECO:0000256" key="2">
    <source>
        <dbReference type="ARBA" id="ARBA00022519"/>
    </source>
</evidence>
<accession>A0A3P3VR20</accession>
<keyword evidence="4 8" id="KW-0812">Transmembrane</keyword>
<reference evidence="12 13" key="2">
    <citation type="submission" date="2018-12" db="EMBL/GenBank/DDBJ databases">
        <title>Simiduia agarivorans gen. nov., sp. nov., a marine, agarolytic bacterium isolated from shallow coastal water from Keelung, Taiwan.</title>
        <authorList>
            <person name="Shieh W.Y."/>
        </authorList>
    </citation>
    <scope>NUCLEOTIDE SEQUENCE [LARGE SCALE GENOMIC DNA]</scope>
    <source>
        <strain evidence="12 13">GTF-13</strain>
    </source>
</reference>
<evidence type="ECO:0000256" key="7">
    <source>
        <dbReference type="ARBA" id="ARBA00023306"/>
    </source>
</evidence>
<dbReference type="PANTHER" id="PTHR38685:SF1">
    <property type="entry name" value="CELL DIVISION PROTEIN ZIPA"/>
    <property type="match status" value="1"/>
</dbReference>
<comment type="subunit">
    <text evidence="8">Interacts with FtsZ via their C-terminal domains.</text>
</comment>
<feature type="compositionally biased region" description="Low complexity" evidence="10">
    <location>
        <begin position="173"/>
        <end position="184"/>
    </location>
</feature>
<organism evidence="12 13">
    <name type="scientific">Aestuariirhabdus litorea</name>
    <dbReference type="NCBI Taxonomy" id="2528527"/>
    <lineage>
        <taxon>Bacteria</taxon>
        <taxon>Pseudomonadati</taxon>
        <taxon>Pseudomonadota</taxon>
        <taxon>Gammaproteobacteria</taxon>
        <taxon>Oceanospirillales</taxon>
        <taxon>Aestuariirhabdaceae</taxon>
        <taxon>Aestuariirhabdus</taxon>
    </lineage>
</organism>
<dbReference type="GO" id="GO:0032153">
    <property type="term" value="C:cell division site"/>
    <property type="evidence" value="ECO:0007669"/>
    <property type="project" value="UniProtKB-UniRule"/>
</dbReference>
<evidence type="ECO:0000313" key="13">
    <source>
        <dbReference type="Proteomes" id="UP000280792"/>
    </source>
</evidence>
<comment type="subcellular location">
    <subcellularLocation>
        <location evidence="8">Cell inner membrane</location>
        <topology evidence="8">Single-pass type I membrane protein</topology>
    </subcellularLocation>
    <text evidence="8">Localizes to the Z ring in an FtsZ-dependent manner.</text>
</comment>
<evidence type="ECO:0000256" key="10">
    <source>
        <dbReference type="SAM" id="MobiDB-lite"/>
    </source>
</evidence>
<dbReference type="Gene3D" id="3.30.1400.10">
    <property type="entry name" value="ZipA, C-terminal FtsZ-binding domain"/>
    <property type="match status" value="1"/>
</dbReference>
<sequence>MDMGVREWLVVVAVLLIVGILADGYRRMRAARQRSQELDFSFKGRSEEFNDELPNGGARVILRSQAADADAGQPEEDDEQDPLFMPPPRNTSRPVIPPAEDQDLESGEAFGSALDEALAFDADPEPFSADVGSDTPAQEEPLFDPAPEPISATPREAASRPAQPPKTKDAQAEKPAAPARPVKAAPEEAEMPFAQVPLNLDEPVPVLMEVDGKSPDAVSPRASERKRKPRVEPRPSQDESPRESEKRPAAEEIIVINVVSRPGQVFSGEALLQQLLAQGLKYGEMSIFHRHEQFNGQGPVQFSLANGVEPGSFDLDHMDQLQTPLVTLFMGLPGPREPLKAFEMMATAAQTLARELGGELKDESRSVMTQQTLAHCKQRITDFERRQLTRSRH</sequence>